<feature type="compositionally biased region" description="Basic residues" evidence="5">
    <location>
        <begin position="395"/>
        <end position="406"/>
    </location>
</feature>
<dbReference type="Proteomes" id="UP000315983">
    <property type="component" value="Unassembled WGS sequence"/>
</dbReference>
<dbReference type="EMBL" id="BOQM01000030">
    <property type="protein sequence ID" value="GIM87062.1"/>
    <property type="molecule type" value="Genomic_DNA"/>
</dbReference>
<evidence type="ECO:0000256" key="5">
    <source>
        <dbReference type="SAM" id="MobiDB-lite"/>
    </source>
</evidence>
<evidence type="ECO:0000259" key="6">
    <source>
        <dbReference type="PROSITE" id="PS51898"/>
    </source>
</evidence>
<reference evidence="7 10" key="2">
    <citation type="submission" date="2021-03" db="EMBL/GenBank/DDBJ databases">
        <title>Whole genome shotgun sequence of Salinispora arenicola NBRC 105043.</title>
        <authorList>
            <person name="Komaki H."/>
            <person name="Tamura T."/>
        </authorList>
    </citation>
    <scope>NUCLEOTIDE SEQUENCE [LARGE SCALE GENOMIC DNA]</scope>
    <source>
        <strain evidence="7 10">NBRC 105043</strain>
    </source>
</reference>
<dbReference type="AlphaFoldDB" id="A0A542XM03"/>
<dbReference type="GO" id="GO:0015074">
    <property type="term" value="P:DNA integration"/>
    <property type="evidence" value="ECO:0007669"/>
    <property type="project" value="UniProtKB-KW"/>
</dbReference>
<evidence type="ECO:0000313" key="8">
    <source>
        <dbReference type="EMBL" id="TQL36872.1"/>
    </source>
</evidence>
<evidence type="ECO:0000256" key="1">
    <source>
        <dbReference type="ARBA" id="ARBA00008857"/>
    </source>
</evidence>
<dbReference type="GO" id="GO:0006310">
    <property type="term" value="P:DNA recombination"/>
    <property type="evidence" value="ECO:0007669"/>
    <property type="project" value="UniProtKB-KW"/>
</dbReference>
<protein>
    <submittedName>
        <fullName evidence="7">Phage integrase</fullName>
    </submittedName>
    <submittedName>
        <fullName evidence="8">Site-specific recombinase XerD</fullName>
    </submittedName>
</protein>
<comment type="similarity">
    <text evidence="1">Belongs to the 'phage' integrase family.</text>
</comment>
<dbReference type="InterPro" id="IPR050808">
    <property type="entry name" value="Phage_Integrase"/>
</dbReference>
<dbReference type="RefSeq" id="WP_142116317.1">
    <property type="nucleotide sequence ID" value="NZ_BOQM01000030.1"/>
</dbReference>
<dbReference type="Pfam" id="PF00589">
    <property type="entry name" value="Phage_integrase"/>
    <property type="match status" value="1"/>
</dbReference>
<feature type="region of interest" description="Disordered" evidence="5">
    <location>
        <begin position="375"/>
        <end position="406"/>
    </location>
</feature>
<dbReference type="InterPro" id="IPR011010">
    <property type="entry name" value="DNA_brk_join_enz"/>
</dbReference>
<sequence length="406" mass="44800">MARPPLPVGTAGKIRTEKLGPHRHVARARFRDYDGKTRDIEATGTTGPAAIRALKEKLRDRVAPNDDEITRETYVSTLAHLWLDEIIAAESVSPQTISRYEISIRVSIVPALGNLRIREAGAGRLDNFLREVAKDRPAAAKGAKVVLGQMFALAVRRGALTSNPVRDTARLRNPRRRKVRALDGEQLDGVRAAIRKWQEPTSGKSGPRPTGDLGDIVDLMLATGARIGEILAVRWQDVDLAAERPTLTISGTIVYLKGKGFFRQEWTKSDAGYRTVVLPRFAVGMLLARKVTAVDNPHDAIFASRRGTWLSPQNVRRQWRQARADTGLEWVTPHTFRKTVATLIDNEASTKDAASQLGHATEQVTKKHYIQKPAVAPDSSDILEQLGAGRTATANKRRDHARRPAA</sequence>
<dbReference type="Gene3D" id="1.10.150.130">
    <property type="match status" value="1"/>
</dbReference>
<dbReference type="SUPFAM" id="SSF56349">
    <property type="entry name" value="DNA breaking-rejoining enzymes"/>
    <property type="match status" value="1"/>
</dbReference>
<dbReference type="Gene3D" id="1.10.443.10">
    <property type="entry name" value="Intergrase catalytic core"/>
    <property type="match status" value="1"/>
</dbReference>
<evidence type="ECO:0000313" key="7">
    <source>
        <dbReference type="EMBL" id="GIM87062.1"/>
    </source>
</evidence>
<keyword evidence="2" id="KW-0229">DNA integration</keyword>
<dbReference type="PROSITE" id="PS51898">
    <property type="entry name" value="TYR_RECOMBINASE"/>
    <property type="match status" value="1"/>
</dbReference>
<dbReference type="Proteomes" id="UP000677457">
    <property type="component" value="Unassembled WGS sequence"/>
</dbReference>
<dbReference type="GeneID" id="93771267"/>
<dbReference type="PANTHER" id="PTHR30629">
    <property type="entry name" value="PROPHAGE INTEGRASE"/>
    <property type="match status" value="1"/>
</dbReference>
<dbReference type="EMBL" id="VFOL01000001">
    <property type="protein sequence ID" value="TQL36872.1"/>
    <property type="molecule type" value="Genomic_DNA"/>
</dbReference>
<reference evidence="8 9" key="1">
    <citation type="submission" date="2019-06" db="EMBL/GenBank/DDBJ databases">
        <title>Sequencing the genomes of 1000 actinobacteria strains.</title>
        <authorList>
            <person name="Klenk H.-P."/>
        </authorList>
    </citation>
    <scope>NUCLEOTIDE SEQUENCE [LARGE SCALE GENOMIC DNA]</scope>
    <source>
        <strain evidence="8 9">DSM 44819</strain>
    </source>
</reference>
<keyword evidence="3" id="KW-0238">DNA-binding</keyword>
<gene>
    <name evidence="8" type="ORF">FB564_2006</name>
    <name evidence="7" type="ORF">Sar04_37980</name>
</gene>
<evidence type="ECO:0000313" key="9">
    <source>
        <dbReference type="Proteomes" id="UP000315983"/>
    </source>
</evidence>
<evidence type="ECO:0000313" key="10">
    <source>
        <dbReference type="Proteomes" id="UP000677457"/>
    </source>
</evidence>
<dbReference type="Pfam" id="PF22022">
    <property type="entry name" value="Phage_int_M"/>
    <property type="match status" value="1"/>
</dbReference>
<accession>A0A542XM03</accession>
<comment type="caution">
    <text evidence="8">The sequence shown here is derived from an EMBL/GenBank/DDBJ whole genome shotgun (WGS) entry which is preliminary data.</text>
</comment>
<name>A0A542XM03_SALAC</name>
<evidence type="ECO:0000256" key="2">
    <source>
        <dbReference type="ARBA" id="ARBA00022908"/>
    </source>
</evidence>
<evidence type="ECO:0000256" key="3">
    <source>
        <dbReference type="ARBA" id="ARBA00023125"/>
    </source>
</evidence>
<keyword evidence="4" id="KW-0233">DNA recombination</keyword>
<dbReference type="PANTHER" id="PTHR30629:SF2">
    <property type="entry name" value="PROPHAGE INTEGRASE INTS-RELATED"/>
    <property type="match status" value="1"/>
</dbReference>
<feature type="domain" description="Tyr recombinase" evidence="6">
    <location>
        <begin position="177"/>
        <end position="384"/>
    </location>
</feature>
<organism evidence="8 9">
    <name type="scientific">Salinispora arenicola</name>
    <dbReference type="NCBI Taxonomy" id="168697"/>
    <lineage>
        <taxon>Bacteria</taxon>
        <taxon>Bacillati</taxon>
        <taxon>Actinomycetota</taxon>
        <taxon>Actinomycetes</taxon>
        <taxon>Micromonosporales</taxon>
        <taxon>Micromonosporaceae</taxon>
        <taxon>Salinispora</taxon>
    </lineage>
</organism>
<dbReference type="CDD" id="cd01189">
    <property type="entry name" value="INT_ICEBs1_C_like"/>
    <property type="match status" value="1"/>
</dbReference>
<dbReference type="InterPro" id="IPR010998">
    <property type="entry name" value="Integrase_recombinase_N"/>
</dbReference>
<keyword evidence="10" id="KW-1185">Reference proteome</keyword>
<dbReference type="GO" id="GO:0003677">
    <property type="term" value="F:DNA binding"/>
    <property type="evidence" value="ECO:0007669"/>
    <property type="project" value="UniProtKB-KW"/>
</dbReference>
<dbReference type="InterPro" id="IPR053876">
    <property type="entry name" value="Phage_int_M"/>
</dbReference>
<dbReference type="InterPro" id="IPR013762">
    <property type="entry name" value="Integrase-like_cat_sf"/>
</dbReference>
<evidence type="ECO:0000256" key="4">
    <source>
        <dbReference type="ARBA" id="ARBA00023172"/>
    </source>
</evidence>
<dbReference type="InterPro" id="IPR002104">
    <property type="entry name" value="Integrase_catalytic"/>
</dbReference>
<proteinExistence type="inferred from homology"/>